<keyword evidence="1" id="KW-0472">Membrane</keyword>
<name>A0ABW2PHG4_9BACL</name>
<proteinExistence type="predicted"/>
<evidence type="ECO:0000313" key="3">
    <source>
        <dbReference type="Proteomes" id="UP001596439"/>
    </source>
</evidence>
<protein>
    <submittedName>
        <fullName evidence="2">Uncharacterized protein</fullName>
    </submittedName>
</protein>
<evidence type="ECO:0000313" key="2">
    <source>
        <dbReference type="EMBL" id="MFC7388809.1"/>
    </source>
</evidence>
<keyword evidence="3" id="KW-1185">Reference proteome</keyword>
<feature type="transmembrane region" description="Helical" evidence="1">
    <location>
        <begin position="12"/>
        <end position="40"/>
    </location>
</feature>
<reference evidence="3" key="1">
    <citation type="journal article" date="2019" name="Int. J. Syst. Evol. Microbiol.">
        <title>The Global Catalogue of Microorganisms (GCM) 10K type strain sequencing project: providing services to taxonomists for standard genome sequencing and annotation.</title>
        <authorList>
            <consortium name="The Broad Institute Genomics Platform"/>
            <consortium name="The Broad Institute Genome Sequencing Center for Infectious Disease"/>
            <person name="Wu L."/>
            <person name="Ma J."/>
        </authorList>
    </citation>
    <scope>NUCLEOTIDE SEQUENCE [LARGE SCALE GENOMIC DNA]</scope>
    <source>
        <strain evidence="3">CCUG 55590</strain>
    </source>
</reference>
<dbReference type="Proteomes" id="UP001596439">
    <property type="component" value="Unassembled WGS sequence"/>
</dbReference>
<accession>A0ABW2PHG4</accession>
<dbReference type="RefSeq" id="WP_214786343.1">
    <property type="nucleotide sequence ID" value="NZ_JANIEL010000041.1"/>
</dbReference>
<dbReference type="EMBL" id="JBHTCE010000001">
    <property type="protein sequence ID" value="MFC7388809.1"/>
    <property type="molecule type" value="Genomic_DNA"/>
</dbReference>
<evidence type="ECO:0000256" key="1">
    <source>
        <dbReference type="SAM" id="Phobius"/>
    </source>
</evidence>
<sequence length="47" mass="5233">MKQRGYLSIPVAIVFAVVFGLTLDNWWLGIGIGIAMFFAFRGTKKKA</sequence>
<gene>
    <name evidence="2" type="ORF">ACFQO8_01560</name>
</gene>
<keyword evidence="1" id="KW-0812">Transmembrane</keyword>
<organism evidence="2 3">
    <name type="scientific">Exiguobacterium aestuarii</name>
    <dbReference type="NCBI Taxonomy" id="273527"/>
    <lineage>
        <taxon>Bacteria</taxon>
        <taxon>Bacillati</taxon>
        <taxon>Bacillota</taxon>
        <taxon>Bacilli</taxon>
        <taxon>Bacillales</taxon>
        <taxon>Bacillales Family XII. Incertae Sedis</taxon>
        <taxon>Exiguobacterium</taxon>
    </lineage>
</organism>
<keyword evidence="1" id="KW-1133">Transmembrane helix</keyword>
<comment type="caution">
    <text evidence="2">The sequence shown here is derived from an EMBL/GenBank/DDBJ whole genome shotgun (WGS) entry which is preliminary data.</text>
</comment>